<dbReference type="NCBIfam" id="TIGR03838">
    <property type="entry name" value="queuosine_YadB"/>
    <property type="match status" value="1"/>
</dbReference>
<feature type="binding site" evidence="7">
    <location>
        <begin position="20"/>
        <end position="24"/>
    </location>
    <ligand>
        <name>L-glutamate</name>
        <dbReference type="ChEBI" id="CHEBI:29985"/>
    </ligand>
</feature>
<feature type="binding site" evidence="7">
    <location>
        <position position="56"/>
    </location>
    <ligand>
        <name>L-glutamate</name>
        <dbReference type="ChEBI" id="CHEBI:29985"/>
    </ligand>
</feature>
<dbReference type="NCBIfam" id="NF004313">
    <property type="entry name" value="PRK05710.1-2"/>
    <property type="match status" value="1"/>
</dbReference>
<feature type="binding site" evidence="7">
    <location>
        <position position="112"/>
    </location>
    <ligand>
        <name>Zn(2+)</name>
        <dbReference type="ChEBI" id="CHEBI:29105"/>
    </ligand>
</feature>
<feature type="domain" description="Glutamyl/glutaminyl-tRNA synthetase class Ib catalytic" evidence="9">
    <location>
        <begin position="20"/>
        <end position="116"/>
    </location>
</feature>
<feature type="domain" description="Glutamyl/glutaminyl-tRNA synthetase class Ib catalytic" evidence="9">
    <location>
        <begin position="142"/>
        <end position="247"/>
    </location>
</feature>
<keyword evidence="2 7" id="KW-0479">Metal-binding</keyword>
<dbReference type="Gene3D" id="3.40.50.620">
    <property type="entry name" value="HUPs"/>
    <property type="match status" value="1"/>
</dbReference>
<name>A0A2V1JX94_9BURK</name>
<comment type="cofactor">
    <cofactor evidence="7">
        <name>Zn(2+)</name>
        <dbReference type="ChEBI" id="CHEBI:29105"/>
    </cofactor>
    <text evidence="7">Binds 1 zinc ion per subunit.</text>
</comment>
<keyword evidence="8" id="KW-0648">Protein biosynthesis</keyword>
<feature type="binding site" evidence="7">
    <location>
        <position position="200"/>
    </location>
    <ligand>
        <name>L-glutamate</name>
        <dbReference type="ChEBI" id="CHEBI:29985"/>
    </ligand>
</feature>
<evidence type="ECO:0000259" key="9">
    <source>
        <dbReference type="Pfam" id="PF00749"/>
    </source>
</evidence>
<protein>
    <recommendedName>
        <fullName evidence="7">Glutamyl-Q tRNA(Asp) synthetase</fullName>
        <shortName evidence="7">Glu-Q-RSs</shortName>
        <ecNumber evidence="7">6.1.1.-</ecNumber>
    </recommendedName>
</protein>
<dbReference type="InterPro" id="IPR020058">
    <property type="entry name" value="Glu/Gln-tRNA-synth_Ib_cat-dom"/>
</dbReference>
<dbReference type="EC" id="6.1.1.-" evidence="7"/>
<dbReference type="GO" id="GO:0006424">
    <property type="term" value="P:glutamyl-tRNA aminoacylation"/>
    <property type="evidence" value="ECO:0007669"/>
    <property type="project" value="InterPro"/>
</dbReference>
<sequence>MLPGMTADMGAPSYPSYIGRFAPSPSGPLHAGSIATALASWLDARAADGLWLLRIEDIDTPRTVAGADRIIMQQLQDLGLHWDGEPVWQSRRQTLYANALTYLRASHAVYGCGCTRRETGGGIYPGTCRQGLPPGRTARAWRFRVPSGIETFEDRWQGIQKQDVEHEAGDFILRRADALWAYQLAVVVDDGAQGITHVVRGTDLLDSTARQRMLCRALGLSLPVMLHTPLVLDPASGLKLSKQNHAPAADTGRALETLRQAWHDLGFAPLPATQRDTFLATAILHWQARFPLS</sequence>
<evidence type="ECO:0000313" key="11">
    <source>
        <dbReference type="Proteomes" id="UP000245212"/>
    </source>
</evidence>
<evidence type="ECO:0000256" key="3">
    <source>
        <dbReference type="ARBA" id="ARBA00022741"/>
    </source>
</evidence>
<keyword evidence="5 7" id="KW-0067">ATP-binding</keyword>
<evidence type="ECO:0000256" key="2">
    <source>
        <dbReference type="ARBA" id="ARBA00022723"/>
    </source>
</evidence>
<dbReference type="PANTHER" id="PTHR43311">
    <property type="entry name" value="GLUTAMATE--TRNA LIGASE"/>
    <property type="match status" value="1"/>
</dbReference>
<accession>A0A2V1JX94</accession>
<comment type="function">
    <text evidence="7">Catalyzes the tRNA-independent activation of glutamate in presence of ATP and the subsequent transfer of glutamate onto a tRNA(Asp). Glutamate is transferred on the 2-amino-5-(4,5-dihydroxy-2-cyclopenten-1-yl) moiety of the queuosine in the wobble position of the QUC anticodon.</text>
</comment>
<dbReference type="GO" id="GO:0005524">
    <property type="term" value="F:ATP binding"/>
    <property type="evidence" value="ECO:0007669"/>
    <property type="project" value="UniProtKB-KW"/>
</dbReference>
<dbReference type="InterPro" id="IPR014729">
    <property type="entry name" value="Rossmann-like_a/b/a_fold"/>
</dbReference>
<dbReference type="PANTHER" id="PTHR43311:SF1">
    <property type="entry name" value="GLUTAMYL-Q TRNA(ASP) SYNTHETASE"/>
    <property type="match status" value="1"/>
</dbReference>
<dbReference type="GO" id="GO:0005829">
    <property type="term" value="C:cytosol"/>
    <property type="evidence" value="ECO:0007669"/>
    <property type="project" value="TreeGrafter"/>
</dbReference>
<organism evidence="10 11">
    <name type="scientific">Corticimicrobacter populi</name>
    <dbReference type="NCBI Taxonomy" id="2175229"/>
    <lineage>
        <taxon>Bacteria</taxon>
        <taxon>Pseudomonadati</taxon>
        <taxon>Pseudomonadota</taxon>
        <taxon>Betaproteobacteria</taxon>
        <taxon>Burkholderiales</taxon>
        <taxon>Alcaligenaceae</taxon>
        <taxon>Corticimicrobacter</taxon>
    </lineage>
</organism>
<dbReference type="GO" id="GO:0008270">
    <property type="term" value="F:zinc ion binding"/>
    <property type="evidence" value="ECO:0007669"/>
    <property type="project" value="UniProtKB-UniRule"/>
</dbReference>
<dbReference type="EMBL" id="QETA01000005">
    <property type="protein sequence ID" value="PWF22104.1"/>
    <property type="molecule type" value="Genomic_DNA"/>
</dbReference>
<dbReference type="InterPro" id="IPR022380">
    <property type="entry name" value="Glu-Q_tRNA(Asp)_Synthase"/>
</dbReference>
<dbReference type="Pfam" id="PF00749">
    <property type="entry name" value="tRNA-synt_1c"/>
    <property type="match status" value="2"/>
</dbReference>
<feature type="binding site" evidence="7">
    <location>
        <position position="128"/>
    </location>
    <ligand>
        <name>Zn(2+)</name>
        <dbReference type="ChEBI" id="CHEBI:29105"/>
    </ligand>
</feature>
<keyword evidence="6 7" id="KW-0030">Aminoacyl-tRNA synthetase</keyword>
<feature type="short sequence motif" description="'KMSKS' region" evidence="7">
    <location>
        <begin position="239"/>
        <end position="243"/>
    </location>
</feature>
<keyword evidence="4 7" id="KW-0862">Zinc</keyword>
<evidence type="ECO:0000256" key="8">
    <source>
        <dbReference type="RuleBase" id="RU363037"/>
    </source>
</evidence>
<keyword evidence="3 7" id="KW-0547">Nucleotide-binding</keyword>
<evidence type="ECO:0000256" key="6">
    <source>
        <dbReference type="ARBA" id="ARBA00023146"/>
    </source>
</evidence>
<gene>
    <name evidence="7" type="primary">gluQ</name>
    <name evidence="10" type="ORF">DD235_12010</name>
</gene>
<dbReference type="SUPFAM" id="SSF52374">
    <property type="entry name" value="Nucleotidylyl transferase"/>
    <property type="match status" value="1"/>
</dbReference>
<evidence type="ECO:0000256" key="1">
    <source>
        <dbReference type="ARBA" id="ARBA00022598"/>
    </source>
</evidence>
<feature type="short sequence motif" description="'HIGH' region" evidence="7">
    <location>
        <begin position="23"/>
        <end position="33"/>
    </location>
</feature>
<reference evidence="11" key="1">
    <citation type="submission" date="2018-05" db="EMBL/GenBank/DDBJ databases">
        <authorList>
            <person name="Li Y."/>
        </authorList>
    </citation>
    <scope>NUCLEOTIDE SEQUENCE [LARGE SCALE GENOMIC DNA]</scope>
    <source>
        <strain evidence="11">3d-2-2</strain>
    </source>
</reference>
<feature type="binding site" evidence="7">
    <location>
        <position position="242"/>
    </location>
    <ligand>
        <name>ATP</name>
        <dbReference type="ChEBI" id="CHEBI:30616"/>
    </ligand>
</feature>
<dbReference type="Proteomes" id="UP000245212">
    <property type="component" value="Unassembled WGS sequence"/>
</dbReference>
<dbReference type="AlphaFoldDB" id="A0A2V1JX94"/>
<comment type="caution">
    <text evidence="10">The sequence shown here is derived from an EMBL/GenBank/DDBJ whole genome shotgun (WGS) entry which is preliminary data.</text>
</comment>
<keyword evidence="11" id="KW-1185">Reference proteome</keyword>
<keyword evidence="1 7" id="KW-0436">Ligase</keyword>
<feature type="binding site" evidence="7">
    <location>
        <position position="114"/>
    </location>
    <ligand>
        <name>Zn(2+)</name>
        <dbReference type="ChEBI" id="CHEBI:29105"/>
    </ligand>
</feature>
<proteinExistence type="inferred from homology"/>
<dbReference type="GO" id="GO:0004818">
    <property type="term" value="F:glutamate-tRNA ligase activity"/>
    <property type="evidence" value="ECO:0007669"/>
    <property type="project" value="TreeGrafter"/>
</dbReference>
<evidence type="ECO:0000256" key="7">
    <source>
        <dbReference type="HAMAP-Rule" id="MF_01428"/>
    </source>
</evidence>
<dbReference type="InterPro" id="IPR049940">
    <property type="entry name" value="GluQ/Sye"/>
</dbReference>
<evidence type="ECO:0000313" key="10">
    <source>
        <dbReference type="EMBL" id="PWF22104.1"/>
    </source>
</evidence>
<dbReference type="InterPro" id="IPR000924">
    <property type="entry name" value="Glu/Gln-tRNA-synth"/>
</dbReference>
<evidence type="ECO:0000256" key="5">
    <source>
        <dbReference type="ARBA" id="ARBA00022840"/>
    </source>
</evidence>
<evidence type="ECO:0000256" key="4">
    <source>
        <dbReference type="ARBA" id="ARBA00022833"/>
    </source>
</evidence>
<dbReference type="GO" id="GO:0006400">
    <property type="term" value="P:tRNA modification"/>
    <property type="evidence" value="ECO:0007669"/>
    <property type="project" value="InterPro"/>
</dbReference>
<comment type="similarity">
    <text evidence="7">Belongs to the class-I aminoacyl-tRNA synthetase family. GluQ subfamily.</text>
</comment>
<feature type="binding site" evidence="7">
    <location>
        <position position="182"/>
    </location>
    <ligand>
        <name>L-glutamate</name>
        <dbReference type="ChEBI" id="CHEBI:29985"/>
    </ligand>
</feature>
<dbReference type="PRINTS" id="PR00987">
    <property type="entry name" value="TRNASYNTHGLU"/>
</dbReference>
<dbReference type="HAMAP" id="MF_01428">
    <property type="entry name" value="Glu_Q_tRNA_synth"/>
    <property type="match status" value="1"/>
</dbReference>
<dbReference type="NCBIfam" id="NF004314">
    <property type="entry name" value="PRK05710.1-3"/>
    <property type="match status" value="1"/>
</dbReference>
<feature type="binding site" evidence="7">
    <location>
        <position position="124"/>
    </location>
    <ligand>
        <name>Zn(2+)</name>
        <dbReference type="ChEBI" id="CHEBI:29105"/>
    </ligand>
</feature>